<protein>
    <submittedName>
        <fullName evidence="1">Uncharacterized protein</fullName>
    </submittedName>
</protein>
<organism evidence="1 2">
    <name type="scientific">Penicillium digitatum (strain Pd1 / CECT 20795)</name>
    <name type="common">Green mold</name>
    <dbReference type="NCBI Taxonomy" id="1170230"/>
    <lineage>
        <taxon>Eukaryota</taxon>
        <taxon>Fungi</taxon>
        <taxon>Dikarya</taxon>
        <taxon>Ascomycota</taxon>
        <taxon>Pezizomycotina</taxon>
        <taxon>Eurotiomycetes</taxon>
        <taxon>Eurotiomycetidae</taxon>
        <taxon>Eurotiales</taxon>
        <taxon>Aspergillaceae</taxon>
        <taxon>Penicillium</taxon>
    </lineage>
</organism>
<evidence type="ECO:0000313" key="1">
    <source>
        <dbReference type="EMBL" id="EKV05316.1"/>
    </source>
</evidence>
<comment type="caution">
    <text evidence="1">The sequence shown here is derived from an EMBL/GenBank/DDBJ whole genome shotgun (WGS) entry which is preliminary data.</text>
</comment>
<dbReference type="Proteomes" id="UP000009886">
    <property type="component" value="Unassembled WGS sequence"/>
</dbReference>
<dbReference type="VEuPathDB" id="FungiDB:PDIP_83650"/>
<dbReference type="HOGENOM" id="CLU_2923354_0_0_1"/>
<dbReference type="EMBL" id="AKCU01000504">
    <property type="protein sequence ID" value="EKV05316.1"/>
    <property type="molecule type" value="Genomic_DNA"/>
</dbReference>
<sequence>MRLAPNRTPFFPVSSILSFVPDFASDLSSRVPVRLCGLCWRGLPFTDHESRKPMRGEDCTD</sequence>
<accession>K9FW62</accession>
<evidence type="ECO:0000313" key="2">
    <source>
        <dbReference type="Proteomes" id="UP000009886"/>
    </source>
</evidence>
<name>K9FW62_PEND1</name>
<reference evidence="2" key="1">
    <citation type="journal article" date="2012" name="BMC Genomics">
        <title>Genome sequence of the necrotrophic fungus Penicillium digitatum, the main postharvest pathogen of citrus.</title>
        <authorList>
            <person name="Marcet-Houben M."/>
            <person name="Ballester A.-R."/>
            <person name="de la Fuente B."/>
            <person name="Harries E."/>
            <person name="Marcos J.F."/>
            <person name="Gonzalez-Candelas L."/>
            <person name="Gabaldon T."/>
        </authorList>
    </citation>
    <scope>NUCLEOTIDE SEQUENCE [LARGE SCALE GENOMIC DNA]</scope>
    <source>
        <strain evidence="2">Pd1 / CECT 20795</strain>
    </source>
</reference>
<proteinExistence type="predicted"/>
<dbReference type="KEGG" id="pdp:PDIP_83650"/>
<dbReference type="AlphaFoldDB" id="K9FW62"/>
<gene>
    <name evidence="1" type="ORF">PDIP_83650</name>
</gene>